<protein>
    <submittedName>
        <fullName evidence="4">Stage V sporulation protein G</fullName>
    </submittedName>
</protein>
<dbReference type="SUPFAM" id="SSF160537">
    <property type="entry name" value="SpoVG-like"/>
    <property type="match status" value="1"/>
</dbReference>
<sequence>MQVTSVKVTKISGKGSFKGYAEVVLDNCFVVENIRIFERDGRFMLAFPSRKTKGGKFINVAHPINNETREMITEAVKKCC</sequence>
<dbReference type="Gene3D" id="3.30.1120.40">
    <property type="entry name" value="Stage V sporulation protein G"/>
    <property type="match status" value="1"/>
</dbReference>
<gene>
    <name evidence="4" type="ORF">SAMN02746089_02701</name>
</gene>
<dbReference type="GO" id="GO:0000917">
    <property type="term" value="P:division septum assembly"/>
    <property type="evidence" value="ECO:0007669"/>
    <property type="project" value="UniProtKB-KW"/>
</dbReference>
<reference evidence="4 5" key="1">
    <citation type="submission" date="2016-11" db="EMBL/GenBank/DDBJ databases">
        <authorList>
            <person name="Jaros S."/>
            <person name="Januszkiewicz K."/>
            <person name="Wedrychowicz H."/>
        </authorList>
    </citation>
    <scope>NUCLEOTIDE SEQUENCE [LARGE SCALE GENOMIC DNA]</scope>
    <source>
        <strain evidence="4 5">DSM 17918</strain>
    </source>
</reference>
<accession>A0A1M5F9G2</accession>
<proteinExistence type="predicted"/>
<dbReference type="Pfam" id="PF04026">
    <property type="entry name" value="SpoVG"/>
    <property type="match status" value="1"/>
</dbReference>
<evidence type="ECO:0000256" key="2">
    <source>
        <dbReference type="ARBA" id="ARBA00023210"/>
    </source>
</evidence>
<dbReference type="InterPro" id="IPR036751">
    <property type="entry name" value="SpoVG_sf"/>
</dbReference>
<evidence type="ECO:0000313" key="4">
    <source>
        <dbReference type="EMBL" id="SHF87701.1"/>
    </source>
</evidence>
<organism evidence="4 5">
    <name type="scientific">Caldanaerobius fijiensis DSM 17918</name>
    <dbReference type="NCBI Taxonomy" id="1121256"/>
    <lineage>
        <taxon>Bacteria</taxon>
        <taxon>Bacillati</taxon>
        <taxon>Bacillota</taxon>
        <taxon>Clostridia</taxon>
        <taxon>Thermoanaerobacterales</taxon>
        <taxon>Thermoanaerobacteraceae</taxon>
        <taxon>Caldanaerobius</taxon>
    </lineage>
</organism>
<name>A0A1M5F9G2_9THEO</name>
<evidence type="ECO:0000313" key="5">
    <source>
        <dbReference type="Proteomes" id="UP000184088"/>
    </source>
</evidence>
<dbReference type="AlphaFoldDB" id="A0A1M5F9G2"/>
<keyword evidence="2" id="KW-0717">Septation</keyword>
<dbReference type="InterPro" id="IPR007170">
    <property type="entry name" value="SpoVG"/>
</dbReference>
<keyword evidence="5" id="KW-1185">Reference proteome</keyword>
<dbReference type="EMBL" id="FQVH01000057">
    <property type="protein sequence ID" value="SHF87701.1"/>
    <property type="molecule type" value="Genomic_DNA"/>
</dbReference>
<dbReference type="RefSeq" id="WP_073346495.1">
    <property type="nucleotide sequence ID" value="NZ_FQVH01000057.1"/>
</dbReference>
<evidence type="ECO:0000256" key="1">
    <source>
        <dbReference type="ARBA" id="ARBA00022618"/>
    </source>
</evidence>
<dbReference type="Proteomes" id="UP000184088">
    <property type="component" value="Unassembled WGS sequence"/>
</dbReference>
<dbReference type="STRING" id="1121256.SAMN02746089_02701"/>
<dbReference type="PANTHER" id="PTHR38429:SF1">
    <property type="entry name" value="SEPTATION PROTEIN SPOVG-RELATED"/>
    <property type="match status" value="1"/>
</dbReference>
<keyword evidence="3" id="KW-0131">Cell cycle</keyword>
<evidence type="ECO:0000256" key="3">
    <source>
        <dbReference type="ARBA" id="ARBA00023306"/>
    </source>
</evidence>
<dbReference type="OrthoDB" id="9796286at2"/>
<dbReference type="PANTHER" id="PTHR38429">
    <property type="entry name" value="SEPTATION PROTEIN SPOVG-RELATED"/>
    <property type="match status" value="1"/>
</dbReference>
<keyword evidence="1" id="KW-0132">Cell division</keyword>
<dbReference type="GO" id="GO:0030435">
    <property type="term" value="P:sporulation resulting in formation of a cellular spore"/>
    <property type="evidence" value="ECO:0007669"/>
    <property type="project" value="InterPro"/>
</dbReference>